<gene>
    <name evidence="1" type="ORF">SCLCIDRAFT_135278</name>
</gene>
<dbReference type="InParanoid" id="A0A0C3D2Z4"/>
<dbReference type="EMBL" id="KN822140">
    <property type="protein sequence ID" value="KIM55150.1"/>
    <property type="molecule type" value="Genomic_DNA"/>
</dbReference>
<reference evidence="1 2" key="1">
    <citation type="submission" date="2014-04" db="EMBL/GenBank/DDBJ databases">
        <authorList>
            <consortium name="DOE Joint Genome Institute"/>
            <person name="Kuo A."/>
            <person name="Kohler A."/>
            <person name="Nagy L.G."/>
            <person name="Floudas D."/>
            <person name="Copeland A."/>
            <person name="Barry K.W."/>
            <person name="Cichocki N."/>
            <person name="Veneault-Fourrey C."/>
            <person name="LaButti K."/>
            <person name="Lindquist E.A."/>
            <person name="Lipzen A."/>
            <person name="Lundell T."/>
            <person name="Morin E."/>
            <person name="Murat C."/>
            <person name="Sun H."/>
            <person name="Tunlid A."/>
            <person name="Henrissat B."/>
            <person name="Grigoriev I.V."/>
            <person name="Hibbett D.S."/>
            <person name="Martin F."/>
            <person name="Nordberg H.P."/>
            <person name="Cantor M.N."/>
            <person name="Hua S.X."/>
        </authorList>
    </citation>
    <scope>NUCLEOTIDE SEQUENCE [LARGE SCALE GENOMIC DNA]</scope>
    <source>
        <strain evidence="1 2">Foug A</strain>
    </source>
</reference>
<keyword evidence="2" id="KW-1185">Reference proteome</keyword>
<sequence length="139" mass="15156">WCVALCRDANDVAVGFNEGIVIIKLGPMYSMDPSGKLIYTCNQVVLSGSIQTLGDDATAEGNQISLSVKEISMMEIFATTLLHSPNSCFVTVMGDGEYIIYIALAYPLHGQVIRTCMPCLKTRLKCTCIRTSRREVALA</sequence>
<dbReference type="OrthoDB" id="3249466at2759"/>
<name>A0A0C3D2Z4_9AGAM</name>
<dbReference type="Proteomes" id="UP000053989">
    <property type="component" value="Unassembled WGS sequence"/>
</dbReference>
<feature type="non-terminal residue" evidence="1">
    <location>
        <position position="1"/>
    </location>
</feature>
<dbReference type="HOGENOM" id="CLU_153599_0_0_1"/>
<accession>A0A0C3D2Z4</accession>
<proteinExistence type="predicted"/>
<dbReference type="AlphaFoldDB" id="A0A0C3D2Z4"/>
<dbReference type="STRING" id="1036808.A0A0C3D2Z4"/>
<evidence type="ECO:0000313" key="1">
    <source>
        <dbReference type="EMBL" id="KIM55150.1"/>
    </source>
</evidence>
<protein>
    <submittedName>
        <fullName evidence="1">Uncharacterized protein</fullName>
    </submittedName>
</protein>
<reference evidence="2" key="2">
    <citation type="submission" date="2015-01" db="EMBL/GenBank/DDBJ databases">
        <title>Evolutionary Origins and Diversification of the Mycorrhizal Mutualists.</title>
        <authorList>
            <consortium name="DOE Joint Genome Institute"/>
            <consortium name="Mycorrhizal Genomics Consortium"/>
            <person name="Kohler A."/>
            <person name="Kuo A."/>
            <person name="Nagy L.G."/>
            <person name="Floudas D."/>
            <person name="Copeland A."/>
            <person name="Barry K.W."/>
            <person name="Cichocki N."/>
            <person name="Veneault-Fourrey C."/>
            <person name="LaButti K."/>
            <person name="Lindquist E.A."/>
            <person name="Lipzen A."/>
            <person name="Lundell T."/>
            <person name="Morin E."/>
            <person name="Murat C."/>
            <person name="Riley R."/>
            <person name="Ohm R."/>
            <person name="Sun H."/>
            <person name="Tunlid A."/>
            <person name="Henrissat B."/>
            <person name="Grigoriev I.V."/>
            <person name="Hibbett D.S."/>
            <person name="Martin F."/>
        </authorList>
    </citation>
    <scope>NUCLEOTIDE SEQUENCE [LARGE SCALE GENOMIC DNA]</scope>
    <source>
        <strain evidence="2">Foug A</strain>
    </source>
</reference>
<evidence type="ECO:0000313" key="2">
    <source>
        <dbReference type="Proteomes" id="UP000053989"/>
    </source>
</evidence>
<organism evidence="1 2">
    <name type="scientific">Scleroderma citrinum Foug A</name>
    <dbReference type="NCBI Taxonomy" id="1036808"/>
    <lineage>
        <taxon>Eukaryota</taxon>
        <taxon>Fungi</taxon>
        <taxon>Dikarya</taxon>
        <taxon>Basidiomycota</taxon>
        <taxon>Agaricomycotina</taxon>
        <taxon>Agaricomycetes</taxon>
        <taxon>Agaricomycetidae</taxon>
        <taxon>Boletales</taxon>
        <taxon>Sclerodermatineae</taxon>
        <taxon>Sclerodermataceae</taxon>
        <taxon>Scleroderma</taxon>
    </lineage>
</organism>